<keyword evidence="1" id="KW-0472">Membrane</keyword>
<evidence type="ECO:0000313" key="2">
    <source>
        <dbReference type="EMBL" id="QPD05827.1"/>
    </source>
</evidence>
<dbReference type="AlphaFoldDB" id="A0A7S8FHB8"/>
<keyword evidence="1" id="KW-0812">Transmembrane</keyword>
<dbReference type="EMBL" id="CP047423">
    <property type="protein sequence ID" value="QPD05827.1"/>
    <property type="molecule type" value="Genomic_DNA"/>
</dbReference>
<feature type="transmembrane region" description="Helical" evidence="1">
    <location>
        <begin position="42"/>
        <end position="63"/>
    </location>
</feature>
<dbReference type="KEGG" id="nkf:Nkreftii_003601"/>
<evidence type="ECO:0000313" key="3">
    <source>
        <dbReference type="Proteomes" id="UP000593737"/>
    </source>
</evidence>
<gene>
    <name evidence="2" type="ORF">Nkreftii_003601</name>
</gene>
<accession>A0A7S8FHB8</accession>
<name>A0A7S8FHB8_9BACT</name>
<dbReference type="Proteomes" id="UP000593737">
    <property type="component" value="Chromosome"/>
</dbReference>
<keyword evidence="1" id="KW-1133">Transmembrane helix</keyword>
<proteinExistence type="predicted"/>
<evidence type="ECO:0000256" key="1">
    <source>
        <dbReference type="SAM" id="Phobius"/>
    </source>
</evidence>
<protein>
    <submittedName>
        <fullName evidence="2">Uncharacterized protein</fullName>
    </submittedName>
</protein>
<reference evidence="2 3" key="1">
    <citation type="journal article" date="2020" name="ISME J.">
        <title>Enrichment and physiological characterization of a novel comammox Nitrospira indicates ammonium inhibition of complete nitrification.</title>
        <authorList>
            <person name="Sakoula D."/>
            <person name="Koch H."/>
            <person name="Frank J."/>
            <person name="Jetten M.S.M."/>
            <person name="van Kessel M.A.H.J."/>
            <person name="Lucker S."/>
        </authorList>
    </citation>
    <scope>NUCLEOTIDE SEQUENCE [LARGE SCALE GENOMIC DNA]</scope>
    <source>
        <strain evidence="2">Comreactor17</strain>
    </source>
</reference>
<sequence>METTVGSTTAVPLKRRFRSCRLLVNMCRLPALRRTILPLPVLVNRLLVPECVFIFITHVLWLMDAPHRMSMFGGHDHDQAASLHTGRILDGAGLGQLFNHGLHHGTPHFLIRHFSPTIGEGDFGFIAFF</sequence>
<organism evidence="2 3">
    <name type="scientific">Candidatus Nitrospira kreftii</name>
    <dbReference type="NCBI Taxonomy" id="2652173"/>
    <lineage>
        <taxon>Bacteria</taxon>
        <taxon>Pseudomonadati</taxon>
        <taxon>Nitrospirota</taxon>
        <taxon>Nitrospiria</taxon>
        <taxon>Nitrospirales</taxon>
        <taxon>Nitrospiraceae</taxon>
        <taxon>Nitrospira</taxon>
    </lineage>
</organism>